<evidence type="ECO:0000256" key="6">
    <source>
        <dbReference type="ARBA" id="ARBA00022962"/>
    </source>
</evidence>
<keyword evidence="4 9" id="KW-0547">Nucleotide-binding</keyword>
<accession>A0A1G2V3N6</accession>
<feature type="domain" description="Glutamine amidotransferase type-2" evidence="11">
    <location>
        <begin position="2"/>
        <end position="205"/>
    </location>
</feature>
<evidence type="ECO:0000256" key="2">
    <source>
        <dbReference type="ARBA" id="ARBA00005752"/>
    </source>
</evidence>
<dbReference type="PIRSF" id="PIRSF001589">
    <property type="entry name" value="Asn_synthetase_glu-h"/>
    <property type="match status" value="1"/>
</dbReference>
<protein>
    <recommendedName>
        <fullName evidence="3">asparagine synthase (glutamine-hydrolyzing)</fullName>
        <ecNumber evidence="3">6.3.5.4</ecNumber>
    </recommendedName>
</protein>
<comment type="pathway">
    <text evidence="1">Amino-acid biosynthesis; L-asparagine biosynthesis; L-asparagine from L-aspartate (L-Gln route): step 1/1.</text>
</comment>
<evidence type="ECO:0000313" key="13">
    <source>
        <dbReference type="Proteomes" id="UP000177697"/>
    </source>
</evidence>
<dbReference type="InterPro" id="IPR029055">
    <property type="entry name" value="Ntn_hydrolases_N"/>
</dbReference>
<comment type="caution">
    <text evidence="12">The sequence shown here is derived from an EMBL/GenBank/DDBJ whole genome shotgun (WGS) entry which is preliminary data.</text>
</comment>
<keyword evidence="8" id="KW-0061">Asparagine biosynthesis</keyword>
<dbReference type="GO" id="GO:0004066">
    <property type="term" value="F:asparagine synthase (glutamine-hydrolyzing) activity"/>
    <property type="evidence" value="ECO:0007669"/>
    <property type="project" value="UniProtKB-EC"/>
</dbReference>
<dbReference type="PANTHER" id="PTHR43284:SF1">
    <property type="entry name" value="ASPARAGINE SYNTHETASE"/>
    <property type="match status" value="1"/>
</dbReference>
<feature type="active site" description="For GATase activity" evidence="8">
    <location>
        <position position="2"/>
    </location>
</feature>
<dbReference type="Gene3D" id="3.40.50.620">
    <property type="entry name" value="HUPs"/>
    <property type="match status" value="1"/>
</dbReference>
<dbReference type="Pfam" id="PF00733">
    <property type="entry name" value="Asn_synthase"/>
    <property type="match status" value="1"/>
</dbReference>
<proteinExistence type="inferred from homology"/>
<dbReference type="Proteomes" id="UP000177697">
    <property type="component" value="Unassembled WGS sequence"/>
</dbReference>
<dbReference type="Pfam" id="PF13537">
    <property type="entry name" value="GATase_7"/>
    <property type="match status" value="1"/>
</dbReference>
<dbReference type="PROSITE" id="PS51278">
    <property type="entry name" value="GATASE_TYPE_2"/>
    <property type="match status" value="1"/>
</dbReference>
<dbReference type="EC" id="6.3.5.4" evidence="3"/>
<dbReference type="GO" id="GO:0006529">
    <property type="term" value="P:asparagine biosynthetic process"/>
    <property type="evidence" value="ECO:0007669"/>
    <property type="project" value="UniProtKB-KW"/>
</dbReference>
<evidence type="ECO:0000256" key="3">
    <source>
        <dbReference type="ARBA" id="ARBA00012737"/>
    </source>
</evidence>
<dbReference type="InterPro" id="IPR014729">
    <property type="entry name" value="Rossmann-like_a/b/a_fold"/>
</dbReference>
<feature type="binding site" evidence="9">
    <location>
        <begin position="353"/>
        <end position="354"/>
    </location>
    <ligand>
        <name>ATP</name>
        <dbReference type="ChEBI" id="CHEBI:30616"/>
    </ligand>
</feature>
<evidence type="ECO:0000256" key="5">
    <source>
        <dbReference type="ARBA" id="ARBA00022840"/>
    </source>
</evidence>
<dbReference type="SUPFAM" id="SSF56235">
    <property type="entry name" value="N-terminal nucleophile aminohydrolases (Ntn hydrolases)"/>
    <property type="match status" value="1"/>
</dbReference>
<dbReference type="SUPFAM" id="SSF52402">
    <property type="entry name" value="Adenine nucleotide alpha hydrolases-like"/>
    <property type="match status" value="1"/>
</dbReference>
<organism evidence="12 13">
    <name type="scientific">Candidatus Zambryskibacteria bacterium RIFOXYC1_FULL_39_10</name>
    <dbReference type="NCBI Taxonomy" id="1802779"/>
    <lineage>
        <taxon>Bacteria</taxon>
        <taxon>Candidatus Zambryskiibacteriota</taxon>
    </lineage>
</organism>
<dbReference type="CDD" id="cd00712">
    <property type="entry name" value="AsnB"/>
    <property type="match status" value="1"/>
</dbReference>
<dbReference type="InterPro" id="IPR006426">
    <property type="entry name" value="Asn_synth_AEB"/>
</dbReference>
<dbReference type="InterPro" id="IPR001962">
    <property type="entry name" value="Asn_synthase"/>
</dbReference>
<gene>
    <name evidence="12" type="ORF">A2431_02320</name>
</gene>
<dbReference type="NCBIfam" id="TIGR01536">
    <property type="entry name" value="asn_synth_AEB"/>
    <property type="match status" value="1"/>
</dbReference>
<evidence type="ECO:0000256" key="7">
    <source>
        <dbReference type="ARBA" id="ARBA00048741"/>
    </source>
</evidence>
<comment type="similarity">
    <text evidence="2">Belongs to the asparagine synthetase family.</text>
</comment>
<evidence type="ECO:0000259" key="11">
    <source>
        <dbReference type="PROSITE" id="PS51278"/>
    </source>
</evidence>
<evidence type="ECO:0000256" key="10">
    <source>
        <dbReference type="PIRSR" id="PIRSR001589-3"/>
    </source>
</evidence>
<dbReference type="CDD" id="cd01991">
    <property type="entry name" value="Asn_synthase_B_C"/>
    <property type="match status" value="1"/>
</dbReference>
<dbReference type="Gene3D" id="3.60.20.10">
    <property type="entry name" value="Glutamine Phosphoribosylpyrophosphate, subunit 1, domain 1"/>
    <property type="match status" value="1"/>
</dbReference>
<dbReference type="PANTHER" id="PTHR43284">
    <property type="entry name" value="ASPARAGINE SYNTHETASE (GLUTAMINE-HYDROLYZING)"/>
    <property type="match status" value="1"/>
</dbReference>
<comment type="catalytic activity">
    <reaction evidence="7">
        <text>L-aspartate + L-glutamine + ATP + H2O = L-asparagine + L-glutamate + AMP + diphosphate + H(+)</text>
        <dbReference type="Rhea" id="RHEA:12228"/>
        <dbReference type="ChEBI" id="CHEBI:15377"/>
        <dbReference type="ChEBI" id="CHEBI:15378"/>
        <dbReference type="ChEBI" id="CHEBI:29985"/>
        <dbReference type="ChEBI" id="CHEBI:29991"/>
        <dbReference type="ChEBI" id="CHEBI:30616"/>
        <dbReference type="ChEBI" id="CHEBI:33019"/>
        <dbReference type="ChEBI" id="CHEBI:58048"/>
        <dbReference type="ChEBI" id="CHEBI:58359"/>
        <dbReference type="ChEBI" id="CHEBI:456215"/>
        <dbReference type="EC" id="6.3.5.4"/>
    </reaction>
</comment>
<reference evidence="12 13" key="1">
    <citation type="journal article" date="2016" name="Nat. Commun.">
        <title>Thousands of microbial genomes shed light on interconnected biogeochemical processes in an aquifer system.</title>
        <authorList>
            <person name="Anantharaman K."/>
            <person name="Brown C.T."/>
            <person name="Hug L.A."/>
            <person name="Sharon I."/>
            <person name="Castelle C.J."/>
            <person name="Probst A.J."/>
            <person name="Thomas B.C."/>
            <person name="Singh A."/>
            <person name="Wilkins M.J."/>
            <person name="Karaoz U."/>
            <person name="Brodie E.L."/>
            <person name="Williams K.H."/>
            <person name="Hubbard S.S."/>
            <person name="Banfield J.F."/>
        </authorList>
    </citation>
    <scope>NUCLEOTIDE SEQUENCE [LARGE SCALE GENOMIC DNA]</scope>
</reference>
<dbReference type="GO" id="GO:0005524">
    <property type="term" value="F:ATP binding"/>
    <property type="evidence" value="ECO:0007669"/>
    <property type="project" value="UniProtKB-KW"/>
</dbReference>
<feature type="site" description="Important for beta-aspartyl-AMP intermediate formation" evidence="10">
    <location>
        <position position="355"/>
    </location>
</feature>
<evidence type="ECO:0000256" key="9">
    <source>
        <dbReference type="PIRSR" id="PIRSR001589-2"/>
    </source>
</evidence>
<evidence type="ECO:0000313" key="12">
    <source>
        <dbReference type="EMBL" id="OHB16222.1"/>
    </source>
</evidence>
<dbReference type="InterPro" id="IPR017932">
    <property type="entry name" value="GATase_2_dom"/>
</dbReference>
<keyword evidence="5 9" id="KW-0067">ATP-binding</keyword>
<name>A0A1G2V3N6_9BACT</name>
<evidence type="ECO:0000256" key="1">
    <source>
        <dbReference type="ARBA" id="ARBA00005187"/>
    </source>
</evidence>
<dbReference type="InterPro" id="IPR033738">
    <property type="entry name" value="AsnB_N"/>
</dbReference>
<keyword evidence="8" id="KW-0028">Amino-acid biosynthesis</keyword>
<dbReference type="AlphaFoldDB" id="A0A1G2V3N6"/>
<evidence type="ECO:0000256" key="8">
    <source>
        <dbReference type="PIRSR" id="PIRSR001589-1"/>
    </source>
</evidence>
<keyword evidence="6 8" id="KW-0315">Glutamine amidotransferase</keyword>
<evidence type="ECO:0000256" key="4">
    <source>
        <dbReference type="ARBA" id="ARBA00022741"/>
    </source>
</evidence>
<feature type="binding site" evidence="9">
    <location>
        <position position="256"/>
    </location>
    <ligand>
        <name>ATP</name>
        <dbReference type="ChEBI" id="CHEBI:30616"/>
    </ligand>
</feature>
<dbReference type="EMBL" id="MHWW01000003">
    <property type="protein sequence ID" value="OHB16222.1"/>
    <property type="molecule type" value="Genomic_DNA"/>
</dbReference>
<feature type="binding site" evidence="9">
    <location>
        <position position="282"/>
    </location>
    <ligand>
        <name>ATP</name>
        <dbReference type="ChEBI" id="CHEBI:30616"/>
    </ligand>
</feature>
<sequence>MCGIFGTTLKKDFSSSADAIKHRGPDDDGKFRDVNISLYQARLSIIDLSENGHQPMFNDSSNLSIIFNGEIYNFKDIKKDLVNLGYSFKSNSDTEVLLKGFEEYGSEIFSKLRGMWATVLYDVKKGELTLSRDQFGIKPLYYAISGKEIVFASEVKALLPQLNKLTPNTSAYFLYYNFGYFPGDLTSFKEIKKVLPGEIINFNLRSGEIKRSFAKIKNENNRTLITDENEASQLINKSLLESVEKHYISDVPVGLLLSGGNDSSFLAALSKEAGQNPTCFSVSIEGSGDKGYAKKVARHLNLPFVEEKISIENFRNQYDLLWDIIDQPTGDVSFIPTSLIFSTIKNRSKVVLSGEGGDELFGGYQRHKNFAGFDQMKFESFFPESLFSLKSENYMKFANPVLSRARNFLSSFETLGNEYLYTARVADLPIKQKETLLYMQNYYENHPYKNLIQPNLFFDLFMYLPYNLMYKGDMSSMAYGIESRVPFLDKEFFNTCNSVSPDIRFSTSALSKKIMKESMKKYLPKELIYRKKSGFGIDIRKYAKEKVLSDLDEAITYHQKYSEELGLKDSNICDLVKKDKAQLLLDKYPRFVFSLITNYKVVSKYWKS</sequence>
<dbReference type="InterPro" id="IPR051786">
    <property type="entry name" value="ASN_synthetase/amidase"/>
</dbReference>
<feature type="binding site" evidence="9">
    <location>
        <position position="93"/>
    </location>
    <ligand>
        <name>L-glutamine</name>
        <dbReference type="ChEBI" id="CHEBI:58359"/>
    </ligand>
</feature>